<dbReference type="AlphaFoldDB" id="A0AAV6YGD1"/>
<feature type="chain" id="PRO_5043686649" evidence="1">
    <location>
        <begin position="27"/>
        <end position="137"/>
    </location>
</feature>
<feature type="signal peptide" evidence="1">
    <location>
        <begin position="1"/>
        <end position="26"/>
    </location>
</feature>
<dbReference type="Proteomes" id="UP000824782">
    <property type="component" value="Unassembled WGS sequence"/>
</dbReference>
<name>A0AAV6YGD1_ENGPU</name>
<gene>
    <name evidence="2" type="ORF">GDO81_029265</name>
</gene>
<protein>
    <submittedName>
        <fullName evidence="2">Uncharacterized protein</fullName>
    </submittedName>
</protein>
<keyword evidence="3" id="KW-1185">Reference proteome</keyword>
<dbReference type="EMBL" id="WNYA01076146">
    <property type="protein sequence ID" value="KAG8535173.1"/>
    <property type="molecule type" value="Genomic_DNA"/>
</dbReference>
<proteinExistence type="predicted"/>
<reference evidence="2" key="1">
    <citation type="thesis" date="2020" institute="ProQuest LLC" country="789 East Eisenhower Parkway, Ann Arbor, MI, USA">
        <title>Comparative Genomics and Chromosome Evolution.</title>
        <authorList>
            <person name="Mudd A.B."/>
        </authorList>
    </citation>
    <scope>NUCLEOTIDE SEQUENCE</scope>
    <source>
        <strain evidence="2">237g6f4</strain>
        <tissue evidence="2">Blood</tissue>
    </source>
</reference>
<sequence length="137" mass="15232">NRFVRALLSIFTCLSTCFYFVRKCKPSDTWDPELVPAAAPLNPLRSFLLPCLGCSLSSPPLSSGLLSMNVALRCLSRGGPCAASRTTWYLLPGKVLQYEGDEERDGVIYSVYLRNANSHQVTSLLYKVMDCEQCLMI</sequence>
<organism evidence="2 3">
    <name type="scientific">Engystomops pustulosus</name>
    <name type="common">Tungara frog</name>
    <name type="synonym">Physalaemus pustulosus</name>
    <dbReference type="NCBI Taxonomy" id="76066"/>
    <lineage>
        <taxon>Eukaryota</taxon>
        <taxon>Metazoa</taxon>
        <taxon>Chordata</taxon>
        <taxon>Craniata</taxon>
        <taxon>Vertebrata</taxon>
        <taxon>Euteleostomi</taxon>
        <taxon>Amphibia</taxon>
        <taxon>Batrachia</taxon>
        <taxon>Anura</taxon>
        <taxon>Neobatrachia</taxon>
        <taxon>Hyloidea</taxon>
        <taxon>Leptodactylidae</taxon>
        <taxon>Leiuperinae</taxon>
        <taxon>Engystomops</taxon>
    </lineage>
</organism>
<evidence type="ECO:0000256" key="1">
    <source>
        <dbReference type="SAM" id="SignalP"/>
    </source>
</evidence>
<accession>A0AAV6YGD1</accession>
<evidence type="ECO:0000313" key="3">
    <source>
        <dbReference type="Proteomes" id="UP000824782"/>
    </source>
</evidence>
<keyword evidence="1" id="KW-0732">Signal</keyword>
<feature type="non-terminal residue" evidence="2">
    <location>
        <position position="1"/>
    </location>
</feature>
<comment type="caution">
    <text evidence="2">The sequence shown here is derived from an EMBL/GenBank/DDBJ whole genome shotgun (WGS) entry which is preliminary data.</text>
</comment>
<evidence type="ECO:0000313" key="2">
    <source>
        <dbReference type="EMBL" id="KAG8535173.1"/>
    </source>
</evidence>
<feature type="non-terminal residue" evidence="2">
    <location>
        <position position="137"/>
    </location>
</feature>